<keyword evidence="1" id="KW-0520">NAD</keyword>
<name>A0A812SGA8_9DINO</name>
<dbReference type="GO" id="GO:0016616">
    <property type="term" value="F:oxidoreductase activity, acting on the CH-OH group of donors, NAD or NADP as acceptor"/>
    <property type="evidence" value="ECO:0007669"/>
    <property type="project" value="InterPro"/>
</dbReference>
<dbReference type="Proteomes" id="UP000604046">
    <property type="component" value="Unassembled WGS sequence"/>
</dbReference>
<dbReference type="AlphaFoldDB" id="A0A812SGA8"/>
<feature type="domain" description="D-isomer specific 2-hydroxyacid dehydrogenase catalytic" evidence="2">
    <location>
        <begin position="64"/>
        <end position="150"/>
    </location>
</feature>
<dbReference type="InterPro" id="IPR058205">
    <property type="entry name" value="D-LDH-like"/>
</dbReference>
<evidence type="ECO:0000313" key="4">
    <source>
        <dbReference type="Proteomes" id="UP000604046"/>
    </source>
</evidence>
<evidence type="ECO:0000259" key="2">
    <source>
        <dbReference type="Pfam" id="PF00389"/>
    </source>
</evidence>
<keyword evidence="4" id="KW-1185">Reference proteome</keyword>
<dbReference type="InterPro" id="IPR006139">
    <property type="entry name" value="D-isomer_2_OHA_DH_cat_dom"/>
</dbReference>
<organism evidence="3 4">
    <name type="scientific">Symbiodinium natans</name>
    <dbReference type="NCBI Taxonomy" id="878477"/>
    <lineage>
        <taxon>Eukaryota</taxon>
        <taxon>Sar</taxon>
        <taxon>Alveolata</taxon>
        <taxon>Dinophyceae</taxon>
        <taxon>Suessiales</taxon>
        <taxon>Symbiodiniaceae</taxon>
        <taxon>Symbiodinium</taxon>
    </lineage>
</organism>
<gene>
    <name evidence="3" type="ORF">SNAT2548_LOCUS27137</name>
</gene>
<sequence>MRRIRPAGSDGCRGAATKRCFTATPWRRRPRKPGALSASCFAASRPAGRASLRDCSCWRWELGRNFDFEYHSAQLSIDTAPLTKGCSAMCTFVNDFAGEDVLKALAEEGVKLIALRRAGFDRVDLRAAKDAGITASLLPAYSPYAVGKHAVALMLSLPPEPAQVNGSRPVAKPNEIAPEV</sequence>
<dbReference type="Gene3D" id="3.40.50.720">
    <property type="entry name" value="NAD(P)-binding Rossmann-like Domain"/>
    <property type="match status" value="1"/>
</dbReference>
<dbReference type="PANTHER" id="PTHR43026">
    <property type="entry name" value="2-HYDROXYACID DEHYDROGENASE HOMOLOG 1-RELATED"/>
    <property type="match status" value="1"/>
</dbReference>
<reference evidence="3" key="1">
    <citation type="submission" date="2021-02" db="EMBL/GenBank/DDBJ databases">
        <authorList>
            <person name="Dougan E. K."/>
            <person name="Rhodes N."/>
            <person name="Thang M."/>
            <person name="Chan C."/>
        </authorList>
    </citation>
    <scope>NUCLEOTIDE SEQUENCE</scope>
</reference>
<dbReference type="GO" id="GO:0051287">
    <property type="term" value="F:NAD binding"/>
    <property type="evidence" value="ECO:0007669"/>
    <property type="project" value="InterPro"/>
</dbReference>
<dbReference type="PANTHER" id="PTHR43026:SF1">
    <property type="entry name" value="2-HYDROXYACID DEHYDROGENASE HOMOLOG 1-RELATED"/>
    <property type="match status" value="1"/>
</dbReference>
<dbReference type="EMBL" id="CAJNDS010002457">
    <property type="protein sequence ID" value="CAE7483483.1"/>
    <property type="molecule type" value="Genomic_DNA"/>
</dbReference>
<evidence type="ECO:0000256" key="1">
    <source>
        <dbReference type="ARBA" id="ARBA00023027"/>
    </source>
</evidence>
<comment type="caution">
    <text evidence="3">The sequence shown here is derived from an EMBL/GenBank/DDBJ whole genome shotgun (WGS) entry which is preliminary data.</text>
</comment>
<evidence type="ECO:0000313" key="3">
    <source>
        <dbReference type="EMBL" id="CAE7483483.1"/>
    </source>
</evidence>
<proteinExistence type="predicted"/>
<protein>
    <recommendedName>
        <fullName evidence="2">D-isomer specific 2-hydroxyacid dehydrogenase catalytic domain-containing protein</fullName>
    </recommendedName>
</protein>
<dbReference type="SUPFAM" id="SSF52283">
    <property type="entry name" value="Formate/glycerate dehydrogenase catalytic domain-like"/>
    <property type="match status" value="1"/>
</dbReference>
<dbReference type="OrthoDB" id="298012at2759"/>
<dbReference type="Pfam" id="PF00389">
    <property type="entry name" value="2-Hacid_dh"/>
    <property type="match status" value="1"/>
</dbReference>
<accession>A0A812SGA8</accession>